<evidence type="ECO:0008006" key="3">
    <source>
        <dbReference type="Google" id="ProtNLM"/>
    </source>
</evidence>
<dbReference type="Proteomes" id="UP000054270">
    <property type="component" value="Unassembled WGS sequence"/>
</dbReference>
<protein>
    <recommendedName>
        <fullName evidence="3">F-box domain-containing protein</fullName>
    </recommendedName>
</protein>
<evidence type="ECO:0000313" key="2">
    <source>
        <dbReference type="Proteomes" id="UP000054270"/>
    </source>
</evidence>
<dbReference type="EMBL" id="KN817540">
    <property type="protein sequence ID" value="KJA23836.1"/>
    <property type="molecule type" value="Genomic_DNA"/>
</dbReference>
<organism evidence="1 2">
    <name type="scientific">Hypholoma sublateritium (strain FD-334 SS-4)</name>
    <dbReference type="NCBI Taxonomy" id="945553"/>
    <lineage>
        <taxon>Eukaryota</taxon>
        <taxon>Fungi</taxon>
        <taxon>Dikarya</taxon>
        <taxon>Basidiomycota</taxon>
        <taxon>Agaricomycotina</taxon>
        <taxon>Agaricomycetes</taxon>
        <taxon>Agaricomycetidae</taxon>
        <taxon>Agaricales</taxon>
        <taxon>Agaricineae</taxon>
        <taxon>Strophariaceae</taxon>
        <taxon>Hypholoma</taxon>
    </lineage>
</organism>
<dbReference type="OrthoDB" id="3045496at2759"/>
<gene>
    <name evidence="1" type="ORF">HYPSUDRAFT_559268</name>
</gene>
<accession>A0A0D2P5A8</accession>
<sequence length="340" mass="38434">MYTYTVSVPAQFLQGPRRDPERFFVDDVLSPGRRTPLTWYTTLRIDIPATIEECIATLVHATNLQHCRFGNITNETFVMHPTARAALPKLQSLHLAPAVRLRDGEQPLAGLRSDRRTFLCHIFDAIKTPALRQLSVECNAVWRQSSFMALLDASGCRPGALEFKSVHMGEQELLAIMRRLPDLLALKLHAHPVARTHRWGAFMHAISHSHASGILDLVPNLKMLSFNPAALANLRPGKFGALATTRMIGDPAERLAVVWLPVDEEKDTQNLHDIYLLHLAREEELCSKIFVSPEMVTWGTEVRELVWTEDERCIISFPGWVKTGEPGKVYMTYSDMSLEY</sequence>
<dbReference type="AlphaFoldDB" id="A0A0D2P5A8"/>
<name>A0A0D2P5A8_HYPSF</name>
<evidence type="ECO:0000313" key="1">
    <source>
        <dbReference type="EMBL" id="KJA23836.1"/>
    </source>
</evidence>
<keyword evidence="2" id="KW-1185">Reference proteome</keyword>
<reference evidence="2" key="1">
    <citation type="submission" date="2014-04" db="EMBL/GenBank/DDBJ databases">
        <title>Evolutionary Origins and Diversification of the Mycorrhizal Mutualists.</title>
        <authorList>
            <consortium name="DOE Joint Genome Institute"/>
            <consortium name="Mycorrhizal Genomics Consortium"/>
            <person name="Kohler A."/>
            <person name="Kuo A."/>
            <person name="Nagy L.G."/>
            <person name="Floudas D."/>
            <person name="Copeland A."/>
            <person name="Barry K.W."/>
            <person name="Cichocki N."/>
            <person name="Veneault-Fourrey C."/>
            <person name="LaButti K."/>
            <person name="Lindquist E.A."/>
            <person name="Lipzen A."/>
            <person name="Lundell T."/>
            <person name="Morin E."/>
            <person name="Murat C."/>
            <person name="Riley R."/>
            <person name="Ohm R."/>
            <person name="Sun H."/>
            <person name="Tunlid A."/>
            <person name="Henrissat B."/>
            <person name="Grigoriev I.V."/>
            <person name="Hibbett D.S."/>
            <person name="Martin F."/>
        </authorList>
    </citation>
    <scope>NUCLEOTIDE SEQUENCE [LARGE SCALE GENOMIC DNA]</scope>
    <source>
        <strain evidence="2">FD-334 SS-4</strain>
    </source>
</reference>
<proteinExistence type="predicted"/>